<evidence type="ECO:0000256" key="3">
    <source>
        <dbReference type="ARBA" id="ARBA00012229"/>
    </source>
</evidence>
<keyword evidence="18" id="KW-1185">Reference proteome</keyword>
<evidence type="ECO:0000256" key="2">
    <source>
        <dbReference type="ARBA" id="ARBA00006401"/>
    </source>
</evidence>
<evidence type="ECO:0000256" key="7">
    <source>
        <dbReference type="ARBA" id="ARBA00022723"/>
    </source>
</evidence>
<dbReference type="Gene3D" id="3.40.50.80">
    <property type="entry name" value="Nucleotide-binding domain of ferredoxin-NADP reductase (FNR) module"/>
    <property type="match status" value="1"/>
</dbReference>
<dbReference type="EC" id="1.14.12.17" evidence="3"/>
<dbReference type="Proteomes" id="UP000567246">
    <property type="component" value="Unassembled WGS sequence"/>
</dbReference>
<feature type="domain" description="Globin" evidence="15">
    <location>
        <begin position="14"/>
        <end position="154"/>
    </location>
</feature>
<dbReference type="InterPro" id="IPR012292">
    <property type="entry name" value="Globin/Proto"/>
</dbReference>
<dbReference type="InterPro" id="IPR017938">
    <property type="entry name" value="Riboflavin_synthase-like_b-brl"/>
</dbReference>
<comment type="catalytic activity">
    <reaction evidence="13">
        <text>2 nitric oxide + NADPH + 2 O2 = 2 nitrate + NADP(+) + H(+)</text>
        <dbReference type="Rhea" id="RHEA:19465"/>
        <dbReference type="ChEBI" id="CHEBI:15378"/>
        <dbReference type="ChEBI" id="CHEBI:15379"/>
        <dbReference type="ChEBI" id="CHEBI:16480"/>
        <dbReference type="ChEBI" id="CHEBI:17632"/>
        <dbReference type="ChEBI" id="CHEBI:57783"/>
        <dbReference type="ChEBI" id="CHEBI:58349"/>
        <dbReference type="EC" id="1.14.12.17"/>
    </reaction>
</comment>
<dbReference type="GO" id="GO:0046872">
    <property type="term" value="F:metal ion binding"/>
    <property type="evidence" value="ECO:0007669"/>
    <property type="project" value="UniProtKB-KW"/>
</dbReference>
<dbReference type="GO" id="GO:0046210">
    <property type="term" value="P:nitric oxide catabolic process"/>
    <property type="evidence" value="ECO:0007669"/>
    <property type="project" value="TreeGrafter"/>
</dbReference>
<evidence type="ECO:0000256" key="9">
    <source>
        <dbReference type="ARBA" id="ARBA00023004"/>
    </source>
</evidence>
<dbReference type="GO" id="GO:0019825">
    <property type="term" value="F:oxygen binding"/>
    <property type="evidence" value="ECO:0007669"/>
    <property type="project" value="InterPro"/>
</dbReference>
<dbReference type="Pfam" id="PF00042">
    <property type="entry name" value="Globin"/>
    <property type="match status" value="1"/>
</dbReference>
<comment type="caution">
    <text evidence="17">The sequence shown here is derived from an EMBL/GenBank/DDBJ whole genome shotgun (WGS) entry which is preliminary data.</text>
</comment>
<dbReference type="AlphaFoldDB" id="A0A7W9JJF4"/>
<evidence type="ECO:0000256" key="8">
    <source>
        <dbReference type="ARBA" id="ARBA00022857"/>
    </source>
</evidence>
<dbReference type="PANTHER" id="PTHR43396">
    <property type="entry name" value="FLAVOHEMOPROTEIN"/>
    <property type="match status" value="1"/>
</dbReference>
<comment type="similarity">
    <text evidence="14">Belongs to the globin family.</text>
</comment>
<dbReference type="GO" id="GO:0051537">
    <property type="term" value="F:2 iron, 2 sulfur cluster binding"/>
    <property type="evidence" value="ECO:0007669"/>
    <property type="project" value="UniProtKB-KW"/>
</dbReference>
<dbReference type="SUPFAM" id="SSF63380">
    <property type="entry name" value="Riboflavin synthase domain-like"/>
    <property type="match status" value="1"/>
</dbReference>
<evidence type="ECO:0000256" key="4">
    <source>
        <dbReference type="ARBA" id="ARBA00022617"/>
    </source>
</evidence>
<keyword evidence="6" id="KW-0001">2Fe-2S</keyword>
<feature type="domain" description="FAD-binding FR-type" evidence="16">
    <location>
        <begin position="164"/>
        <end position="269"/>
    </location>
</feature>
<proteinExistence type="inferred from homology"/>
<dbReference type="InterPro" id="IPR008333">
    <property type="entry name" value="Cbr1-like_FAD-bd_dom"/>
</dbReference>
<dbReference type="GO" id="GO:0071500">
    <property type="term" value="P:cellular response to nitrosative stress"/>
    <property type="evidence" value="ECO:0007669"/>
    <property type="project" value="TreeGrafter"/>
</dbReference>
<organism evidence="17 18">
    <name type="scientific">Micrococcus endophyticus</name>
    <dbReference type="NCBI Taxonomy" id="455343"/>
    <lineage>
        <taxon>Bacteria</taxon>
        <taxon>Bacillati</taxon>
        <taxon>Actinomycetota</taxon>
        <taxon>Actinomycetes</taxon>
        <taxon>Micrococcales</taxon>
        <taxon>Micrococcaceae</taxon>
        <taxon>Micrococcus</taxon>
    </lineage>
</organism>
<evidence type="ECO:0000256" key="11">
    <source>
        <dbReference type="ARBA" id="ARBA00023027"/>
    </source>
</evidence>
<gene>
    <name evidence="17" type="ORF">HDA33_001597</name>
</gene>
<evidence type="ECO:0000256" key="13">
    <source>
        <dbReference type="ARBA" id="ARBA00049433"/>
    </source>
</evidence>
<dbReference type="InterPro" id="IPR009050">
    <property type="entry name" value="Globin-like_sf"/>
</dbReference>
<evidence type="ECO:0000313" key="17">
    <source>
        <dbReference type="EMBL" id="MBB5849033.1"/>
    </source>
</evidence>
<evidence type="ECO:0000256" key="14">
    <source>
        <dbReference type="RuleBase" id="RU000356"/>
    </source>
</evidence>
<dbReference type="PROSITE" id="PS51384">
    <property type="entry name" value="FAD_FR"/>
    <property type="match status" value="1"/>
</dbReference>
<keyword evidence="14" id="KW-0813">Transport</keyword>
<sequence length="408" mass="44534">MHRKIQRRPEGAPVLSEKSRPVIEATAAVVAEHMPEITPKFYAHMFEAHPELLDGVFSRANQRSGEQAQALAGSIVKFAVHLLEHPDTLPEAVLARIAHKHTALGIVPEQYQIVYENLFWAIADVLGEAVTPEVAEAWTEVYWLMADALIKIEEGLYAQQANTKMWTDWKVVAKEPTGNAAVTFRFAPADDTPQTPGRPGGYLSVRLKVEDGLRQCRQYSLSDHAESADERVITVKLDEGGEVSPVLIQNVEVGDVIELSNPYGDITLRDDAETPLVLATAGIGITPAAAILDTLASRGSQREVHLFHGDASWDSVALREQVAESLQALENGTGRLWLGVPPQESPAAFTTTEGLMEFDDVELPADASYLLCGPLAFMQATRSKLIDAGVPATSIRYEIFGPDLWLAA</sequence>
<dbReference type="InterPro" id="IPR001433">
    <property type="entry name" value="OxRdtase_FAD/NAD-bd"/>
</dbReference>
<dbReference type="Pfam" id="PF00970">
    <property type="entry name" value="FAD_binding_6"/>
    <property type="match status" value="1"/>
</dbReference>
<evidence type="ECO:0000256" key="12">
    <source>
        <dbReference type="ARBA" id="ARBA00048649"/>
    </source>
</evidence>
<dbReference type="PANTHER" id="PTHR43396:SF3">
    <property type="entry name" value="FLAVOHEMOPROTEIN"/>
    <property type="match status" value="1"/>
</dbReference>
<evidence type="ECO:0000256" key="1">
    <source>
        <dbReference type="ARBA" id="ARBA00001970"/>
    </source>
</evidence>
<keyword evidence="17" id="KW-0223">Dioxygenase</keyword>
<evidence type="ECO:0000259" key="15">
    <source>
        <dbReference type="PROSITE" id="PS01033"/>
    </source>
</evidence>
<dbReference type="SUPFAM" id="SSF46458">
    <property type="entry name" value="Globin-like"/>
    <property type="match status" value="1"/>
</dbReference>
<keyword evidence="11" id="KW-0520">NAD</keyword>
<keyword evidence="10" id="KW-0411">Iron-sulfur</keyword>
<dbReference type="InterPro" id="IPR000971">
    <property type="entry name" value="Globin"/>
</dbReference>
<comment type="cofactor">
    <cofactor evidence="1">
        <name>heme b</name>
        <dbReference type="ChEBI" id="CHEBI:60344"/>
    </cofactor>
</comment>
<keyword evidence="4 14" id="KW-0349">Heme</keyword>
<evidence type="ECO:0000259" key="16">
    <source>
        <dbReference type="PROSITE" id="PS51384"/>
    </source>
</evidence>
<comment type="catalytic activity">
    <reaction evidence="12">
        <text>2 nitric oxide + NADH + 2 O2 = 2 nitrate + NAD(+) + H(+)</text>
        <dbReference type="Rhea" id="RHEA:19469"/>
        <dbReference type="ChEBI" id="CHEBI:15378"/>
        <dbReference type="ChEBI" id="CHEBI:15379"/>
        <dbReference type="ChEBI" id="CHEBI:16480"/>
        <dbReference type="ChEBI" id="CHEBI:17632"/>
        <dbReference type="ChEBI" id="CHEBI:57540"/>
        <dbReference type="ChEBI" id="CHEBI:57945"/>
        <dbReference type="EC" id="1.14.12.17"/>
    </reaction>
</comment>
<dbReference type="InterPro" id="IPR039261">
    <property type="entry name" value="FNR_nucleotide-bd"/>
</dbReference>
<keyword evidence="17" id="KW-0560">Oxidoreductase</keyword>
<keyword evidence="9" id="KW-0408">Iron</keyword>
<keyword evidence="7" id="KW-0479">Metal-binding</keyword>
<dbReference type="Gene3D" id="2.40.30.10">
    <property type="entry name" value="Translation factors"/>
    <property type="match status" value="1"/>
</dbReference>
<evidence type="ECO:0000313" key="18">
    <source>
        <dbReference type="Proteomes" id="UP000567246"/>
    </source>
</evidence>
<dbReference type="GO" id="GO:0071949">
    <property type="term" value="F:FAD binding"/>
    <property type="evidence" value="ECO:0007669"/>
    <property type="project" value="TreeGrafter"/>
</dbReference>
<dbReference type="GO" id="GO:0008941">
    <property type="term" value="F:nitric oxide dioxygenase NAD(P)H activity"/>
    <property type="evidence" value="ECO:0007669"/>
    <property type="project" value="UniProtKB-EC"/>
</dbReference>
<comment type="similarity">
    <text evidence="2">In the C-terminal section; belongs to the flavoprotein pyridine nucleotide cytochrome reductase family.</text>
</comment>
<dbReference type="Pfam" id="PF00175">
    <property type="entry name" value="NAD_binding_1"/>
    <property type="match status" value="1"/>
</dbReference>
<dbReference type="GO" id="GO:0020037">
    <property type="term" value="F:heme binding"/>
    <property type="evidence" value="ECO:0007669"/>
    <property type="project" value="InterPro"/>
</dbReference>
<evidence type="ECO:0000256" key="5">
    <source>
        <dbReference type="ARBA" id="ARBA00022621"/>
    </source>
</evidence>
<keyword evidence="5 14" id="KW-0561">Oxygen transport</keyword>
<keyword evidence="8" id="KW-0521">NADP</keyword>
<dbReference type="FunFam" id="1.10.490.10:FF:000003">
    <property type="entry name" value="Flavohemoprotein"/>
    <property type="match status" value="1"/>
</dbReference>
<dbReference type="CDD" id="cd14782">
    <property type="entry name" value="FHb-globin_2"/>
    <property type="match status" value="1"/>
</dbReference>
<dbReference type="EMBL" id="JACHMW010000001">
    <property type="protein sequence ID" value="MBB5849033.1"/>
    <property type="molecule type" value="Genomic_DNA"/>
</dbReference>
<dbReference type="PROSITE" id="PS01033">
    <property type="entry name" value="GLOBIN"/>
    <property type="match status" value="1"/>
</dbReference>
<dbReference type="InterPro" id="IPR017927">
    <property type="entry name" value="FAD-bd_FR_type"/>
</dbReference>
<dbReference type="Gene3D" id="1.10.490.10">
    <property type="entry name" value="Globins"/>
    <property type="match status" value="1"/>
</dbReference>
<protein>
    <recommendedName>
        <fullName evidence="3">nitric oxide dioxygenase</fullName>
        <ecNumber evidence="3">1.14.12.17</ecNumber>
    </recommendedName>
</protein>
<evidence type="ECO:0000256" key="6">
    <source>
        <dbReference type="ARBA" id="ARBA00022714"/>
    </source>
</evidence>
<dbReference type="SUPFAM" id="SSF52343">
    <property type="entry name" value="Ferredoxin reductase-like, C-terminal NADP-linked domain"/>
    <property type="match status" value="1"/>
</dbReference>
<dbReference type="PRINTS" id="PR00410">
    <property type="entry name" value="PHEHYDRXLASE"/>
</dbReference>
<accession>A0A7W9JJF4</accession>
<dbReference type="GO" id="GO:0005344">
    <property type="term" value="F:oxygen carrier activity"/>
    <property type="evidence" value="ECO:0007669"/>
    <property type="project" value="UniProtKB-KW"/>
</dbReference>
<name>A0A7W9JJF4_9MICC</name>
<dbReference type="CDD" id="cd06184">
    <property type="entry name" value="flavohem_like_fad_nad_binding"/>
    <property type="match status" value="1"/>
</dbReference>
<reference evidence="17 18" key="1">
    <citation type="submission" date="2020-08" db="EMBL/GenBank/DDBJ databases">
        <title>Sequencing the genomes of 1000 actinobacteria strains.</title>
        <authorList>
            <person name="Klenk H.-P."/>
        </authorList>
    </citation>
    <scope>NUCLEOTIDE SEQUENCE [LARGE SCALE GENOMIC DNA]</scope>
    <source>
        <strain evidence="17 18">DSM 17945</strain>
    </source>
</reference>
<evidence type="ECO:0000256" key="10">
    <source>
        <dbReference type="ARBA" id="ARBA00023014"/>
    </source>
</evidence>